<dbReference type="Gene3D" id="3.30.700.10">
    <property type="entry name" value="Glycoprotein, Type 4 Pilin"/>
    <property type="match status" value="1"/>
</dbReference>
<keyword evidence="3" id="KW-0812">Transmembrane</keyword>
<dbReference type="GO" id="GO:0015627">
    <property type="term" value="C:type II protein secretion system complex"/>
    <property type="evidence" value="ECO:0007669"/>
    <property type="project" value="InterPro"/>
</dbReference>
<evidence type="ECO:0000313" key="5">
    <source>
        <dbReference type="Proteomes" id="UP000541810"/>
    </source>
</evidence>
<gene>
    <name evidence="4" type="ORF">HNQ40_001491</name>
</gene>
<dbReference type="RefSeq" id="WP_184677252.1">
    <property type="nucleotide sequence ID" value="NZ_JACHGY010000001.1"/>
</dbReference>
<dbReference type="Proteomes" id="UP000541810">
    <property type="component" value="Unassembled WGS sequence"/>
</dbReference>
<evidence type="ECO:0000313" key="4">
    <source>
        <dbReference type="EMBL" id="MBB6429685.1"/>
    </source>
</evidence>
<keyword evidence="3" id="KW-1133">Transmembrane helix</keyword>
<feature type="region of interest" description="Disordered" evidence="2">
    <location>
        <begin position="194"/>
        <end position="213"/>
    </location>
</feature>
<dbReference type="InterPro" id="IPR000983">
    <property type="entry name" value="Bac_GSPG_pilin"/>
</dbReference>
<dbReference type="InterPro" id="IPR045584">
    <property type="entry name" value="Pilin-like"/>
</dbReference>
<reference evidence="4 5" key="1">
    <citation type="submission" date="2020-08" db="EMBL/GenBank/DDBJ databases">
        <title>Genomic Encyclopedia of Type Strains, Phase IV (KMG-IV): sequencing the most valuable type-strain genomes for metagenomic binning, comparative biology and taxonomic classification.</title>
        <authorList>
            <person name="Goeker M."/>
        </authorList>
    </citation>
    <scope>NUCLEOTIDE SEQUENCE [LARGE SCALE GENOMIC DNA]</scope>
    <source>
        <strain evidence="4 5">DSM 103725</strain>
    </source>
</reference>
<keyword evidence="1" id="KW-0488">Methylation</keyword>
<proteinExistence type="predicted"/>
<keyword evidence="5" id="KW-1185">Reference proteome</keyword>
<organism evidence="4 5">
    <name type="scientific">Algisphaera agarilytica</name>
    <dbReference type="NCBI Taxonomy" id="1385975"/>
    <lineage>
        <taxon>Bacteria</taxon>
        <taxon>Pseudomonadati</taxon>
        <taxon>Planctomycetota</taxon>
        <taxon>Phycisphaerae</taxon>
        <taxon>Phycisphaerales</taxon>
        <taxon>Phycisphaeraceae</taxon>
        <taxon>Algisphaera</taxon>
    </lineage>
</organism>
<dbReference type="PANTHER" id="PTHR30093">
    <property type="entry name" value="GENERAL SECRETION PATHWAY PROTEIN G"/>
    <property type="match status" value="1"/>
</dbReference>
<dbReference type="PRINTS" id="PR00813">
    <property type="entry name" value="BCTERIALGSPG"/>
</dbReference>
<dbReference type="NCBIfam" id="TIGR02532">
    <property type="entry name" value="IV_pilin_GFxxxE"/>
    <property type="match status" value="1"/>
</dbReference>
<dbReference type="EMBL" id="JACHGY010000001">
    <property type="protein sequence ID" value="MBB6429685.1"/>
    <property type="molecule type" value="Genomic_DNA"/>
</dbReference>
<evidence type="ECO:0000256" key="2">
    <source>
        <dbReference type="SAM" id="MobiDB-lite"/>
    </source>
</evidence>
<dbReference type="GO" id="GO:0015628">
    <property type="term" value="P:protein secretion by the type II secretion system"/>
    <property type="evidence" value="ECO:0007669"/>
    <property type="project" value="InterPro"/>
</dbReference>
<dbReference type="SUPFAM" id="SSF54523">
    <property type="entry name" value="Pili subunits"/>
    <property type="match status" value="1"/>
</dbReference>
<name>A0A7X0H8B9_9BACT</name>
<keyword evidence="3" id="KW-0472">Membrane</keyword>
<evidence type="ECO:0000256" key="1">
    <source>
        <dbReference type="ARBA" id="ARBA00022481"/>
    </source>
</evidence>
<sequence length="270" mass="29340">MRRKPQTQAFTLIELLVVISIIALLIGILLPALGAARGTARSIACLSNLKQWGIATNIYMVENRDWLPAIGANFVDPKLENDPAFWFNALPNLVESTTPYEATQEGLTMNEYRDGAGGIWFCPEIQENGDNEFHYGMNLTLGGKNNVRPLVLPKRDHINALDIPRASRTVVFGEQGNDEENIGLISVASDQGNTIPSPGFVGPNDGSSRIAADRHQGDSSNILFVDGHGSSFDEESLLTYSQAMTVADVFTGNYQPNVTADGAAEWGPFE</sequence>
<dbReference type="AlphaFoldDB" id="A0A7X0H8B9"/>
<dbReference type="Pfam" id="PF07963">
    <property type="entry name" value="N_methyl"/>
    <property type="match status" value="1"/>
</dbReference>
<accession>A0A7X0H8B9</accession>
<protein>
    <submittedName>
        <fullName evidence="4">Prepilin-type N-terminal cleavage/methylation domain-containing protein/prepilin-type processing-associated H-X9-DG protein</fullName>
    </submittedName>
</protein>
<feature type="transmembrane region" description="Helical" evidence="3">
    <location>
        <begin position="12"/>
        <end position="33"/>
    </location>
</feature>
<comment type="caution">
    <text evidence="4">The sequence shown here is derived from an EMBL/GenBank/DDBJ whole genome shotgun (WGS) entry which is preliminary data.</text>
</comment>
<evidence type="ECO:0000256" key="3">
    <source>
        <dbReference type="SAM" id="Phobius"/>
    </source>
</evidence>
<dbReference type="InterPro" id="IPR012902">
    <property type="entry name" value="N_methyl_site"/>
</dbReference>
<dbReference type="PANTHER" id="PTHR30093:SF2">
    <property type="entry name" value="TYPE II SECRETION SYSTEM PROTEIN H"/>
    <property type="match status" value="1"/>
</dbReference>